<evidence type="ECO:0000256" key="4">
    <source>
        <dbReference type="HAMAP-Rule" id="MF_01341"/>
    </source>
</evidence>
<evidence type="ECO:0000256" key="1">
    <source>
        <dbReference type="ARBA" id="ARBA00007320"/>
    </source>
</evidence>
<dbReference type="EMBL" id="WMBQ01000001">
    <property type="protein sequence ID" value="MTD92955.1"/>
    <property type="molecule type" value="Genomic_DNA"/>
</dbReference>
<keyword evidence="4" id="KW-0694">RNA-binding</keyword>
<dbReference type="NCBIfam" id="TIGR01071">
    <property type="entry name" value="rplO_bact"/>
    <property type="match status" value="1"/>
</dbReference>
<dbReference type="GO" id="GO:0019843">
    <property type="term" value="F:rRNA binding"/>
    <property type="evidence" value="ECO:0007669"/>
    <property type="project" value="UniProtKB-UniRule"/>
</dbReference>
<evidence type="ECO:0000313" key="8">
    <source>
        <dbReference type="EMBL" id="MTD92955.1"/>
    </source>
</evidence>
<dbReference type="PANTHER" id="PTHR12934">
    <property type="entry name" value="50S RIBOSOMAL PROTEIN L15"/>
    <property type="match status" value="1"/>
</dbReference>
<dbReference type="HAMAP" id="MF_01341">
    <property type="entry name" value="Ribosomal_uL15"/>
    <property type="match status" value="1"/>
</dbReference>
<evidence type="ECO:0000256" key="5">
    <source>
        <dbReference type="RuleBase" id="RU003888"/>
    </source>
</evidence>
<evidence type="ECO:0000256" key="6">
    <source>
        <dbReference type="SAM" id="MobiDB-lite"/>
    </source>
</evidence>
<feature type="domain" description="Large ribosomal subunit protein uL15/eL18" evidence="7">
    <location>
        <begin position="75"/>
        <end position="148"/>
    </location>
</feature>
<dbReference type="InterPro" id="IPR021131">
    <property type="entry name" value="Ribosomal_uL15/eL18"/>
</dbReference>
<dbReference type="PROSITE" id="PS00475">
    <property type="entry name" value="RIBOSOMAL_L15"/>
    <property type="match status" value="1"/>
</dbReference>
<dbReference type="GO" id="GO:0006412">
    <property type="term" value="P:translation"/>
    <property type="evidence" value="ECO:0007669"/>
    <property type="project" value="UniProtKB-UniRule"/>
</dbReference>
<dbReference type="InterPro" id="IPR001196">
    <property type="entry name" value="Ribosomal_uL15_CS"/>
</dbReference>
<dbReference type="InterPro" id="IPR030878">
    <property type="entry name" value="Ribosomal_uL15"/>
</dbReference>
<dbReference type="PANTHER" id="PTHR12934:SF11">
    <property type="entry name" value="LARGE RIBOSOMAL SUBUNIT PROTEIN UL15M"/>
    <property type="match status" value="1"/>
</dbReference>
<evidence type="ECO:0000256" key="2">
    <source>
        <dbReference type="ARBA" id="ARBA00022980"/>
    </source>
</evidence>
<dbReference type="RefSeq" id="WP_154737541.1">
    <property type="nucleotide sequence ID" value="NZ_WMBQ01000001.1"/>
</dbReference>
<dbReference type="AlphaFoldDB" id="A0A6I3KC09"/>
<reference evidence="8 9" key="1">
    <citation type="submission" date="2019-11" db="EMBL/GenBank/DDBJ databases">
        <title>Identification of a novel strain.</title>
        <authorList>
            <person name="Xu Q."/>
            <person name="Wang G."/>
        </authorList>
    </citation>
    <scope>NUCLEOTIDE SEQUENCE [LARGE SCALE GENOMIC DNA]</scope>
    <source>
        <strain evidence="9">xq</strain>
    </source>
</reference>
<dbReference type="Pfam" id="PF00828">
    <property type="entry name" value="Ribosomal_L27A"/>
    <property type="match status" value="1"/>
</dbReference>
<dbReference type="Gene3D" id="3.100.10.10">
    <property type="match status" value="1"/>
</dbReference>
<protein>
    <recommendedName>
        <fullName evidence="4">Large ribosomal subunit protein uL15</fullName>
    </recommendedName>
</protein>
<keyword evidence="2 4" id="KW-0689">Ribosomal protein</keyword>
<name>A0A6I3KC09_9HYPH</name>
<evidence type="ECO:0000259" key="7">
    <source>
        <dbReference type="Pfam" id="PF00828"/>
    </source>
</evidence>
<dbReference type="Proteomes" id="UP000440694">
    <property type="component" value="Unassembled WGS sequence"/>
</dbReference>
<dbReference type="GO" id="GO:0003735">
    <property type="term" value="F:structural constituent of ribosome"/>
    <property type="evidence" value="ECO:0007669"/>
    <property type="project" value="InterPro"/>
</dbReference>
<keyword evidence="4" id="KW-0699">rRNA-binding</keyword>
<feature type="region of interest" description="Disordered" evidence="6">
    <location>
        <begin position="1"/>
        <end position="50"/>
    </location>
</feature>
<dbReference type="InterPro" id="IPR036227">
    <property type="entry name" value="Ribosomal_uL15/eL18_sf"/>
</dbReference>
<proteinExistence type="inferred from homology"/>
<keyword evidence="3 4" id="KW-0687">Ribonucleoprotein</keyword>
<dbReference type="InterPro" id="IPR005749">
    <property type="entry name" value="Ribosomal_uL15_bac-type"/>
</dbReference>
<feature type="compositionally biased region" description="Gly residues" evidence="6">
    <location>
        <begin position="21"/>
        <end position="37"/>
    </location>
</feature>
<keyword evidence="9" id="KW-1185">Reference proteome</keyword>
<comment type="caution">
    <text evidence="8">The sequence shown here is derived from an EMBL/GenBank/DDBJ whole genome shotgun (WGS) entry which is preliminary data.</text>
</comment>
<feature type="region of interest" description="Disordered" evidence="6">
    <location>
        <begin position="163"/>
        <end position="187"/>
    </location>
</feature>
<comment type="function">
    <text evidence="4">Binds to the 23S rRNA.</text>
</comment>
<sequence length="187" mass="19955">MRLNEIKDKHGARKERVRVGRGIGSGLGKQGGRGGKGQTARTGVAIGGFEGGQMPLHRRLPKRGFNKWRRKDYNEINVGALQQAIDDKRLDAGKPVDLESLVAAGIIRRPKDGLRLLGNGEIKAKLSLTVNHASGTAKAAIEKAGGSIKLIVKKVLEADEIKRKKTAAKKSAGKTPKKPAGDAATEE</sequence>
<feature type="compositionally biased region" description="Basic residues" evidence="6">
    <location>
        <begin position="163"/>
        <end position="177"/>
    </location>
</feature>
<evidence type="ECO:0000313" key="9">
    <source>
        <dbReference type="Proteomes" id="UP000440694"/>
    </source>
</evidence>
<dbReference type="GO" id="GO:0022625">
    <property type="term" value="C:cytosolic large ribosomal subunit"/>
    <property type="evidence" value="ECO:0007669"/>
    <property type="project" value="TreeGrafter"/>
</dbReference>
<dbReference type="SUPFAM" id="SSF52080">
    <property type="entry name" value="Ribosomal proteins L15p and L18e"/>
    <property type="match status" value="1"/>
</dbReference>
<accession>A0A6I3KC09</accession>
<comment type="subunit">
    <text evidence="4">Part of the 50S ribosomal subunit.</text>
</comment>
<organism evidence="8 9">
    <name type="scientific">Hyphomicrobium album</name>
    <dbReference type="NCBI Taxonomy" id="2665159"/>
    <lineage>
        <taxon>Bacteria</taxon>
        <taxon>Pseudomonadati</taxon>
        <taxon>Pseudomonadota</taxon>
        <taxon>Alphaproteobacteria</taxon>
        <taxon>Hyphomicrobiales</taxon>
        <taxon>Hyphomicrobiaceae</taxon>
        <taxon>Hyphomicrobium</taxon>
    </lineage>
</organism>
<comment type="similarity">
    <text evidence="1 4 5">Belongs to the universal ribosomal protein uL15 family.</text>
</comment>
<gene>
    <name evidence="4" type="primary">rplO</name>
    <name evidence="8" type="ORF">GIW81_01255</name>
</gene>
<evidence type="ECO:0000256" key="3">
    <source>
        <dbReference type="ARBA" id="ARBA00023274"/>
    </source>
</evidence>